<comment type="caution">
    <text evidence="18">The sequence shown here is derived from an EMBL/GenBank/DDBJ whole genome shotgun (WGS) entry which is preliminary data.</text>
</comment>
<evidence type="ECO:0000256" key="12">
    <source>
        <dbReference type="ARBA" id="ARBA00023201"/>
    </source>
</evidence>
<organism evidence="18 19">
    <name type="scientific">Hemibagrus guttatus</name>
    <dbReference type="NCBI Taxonomy" id="175788"/>
    <lineage>
        <taxon>Eukaryota</taxon>
        <taxon>Metazoa</taxon>
        <taxon>Chordata</taxon>
        <taxon>Craniata</taxon>
        <taxon>Vertebrata</taxon>
        <taxon>Euteleostomi</taxon>
        <taxon>Actinopterygii</taxon>
        <taxon>Neopterygii</taxon>
        <taxon>Teleostei</taxon>
        <taxon>Ostariophysi</taxon>
        <taxon>Siluriformes</taxon>
        <taxon>Bagridae</taxon>
        <taxon>Hemibagrus</taxon>
    </lineage>
</organism>
<evidence type="ECO:0000256" key="8">
    <source>
        <dbReference type="ARBA" id="ARBA00023065"/>
    </source>
</evidence>
<keyword evidence="19" id="KW-1185">Reference proteome</keyword>
<proteinExistence type="inferred from homology"/>
<comment type="subcellular location">
    <subcellularLocation>
        <location evidence="1">Cell membrane</location>
        <topology evidence="1">Multi-pass membrane protein</topology>
    </subcellularLocation>
</comment>
<dbReference type="Gene3D" id="2.60.470.10">
    <property type="entry name" value="Acid-sensing ion channels like domains"/>
    <property type="match status" value="1"/>
</dbReference>
<comment type="catalytic activity">
    <reaction evidence="14">
        <text>Na(+)(in) = Na(+)(out)</text>
        <dbReference type="Rhea" id="RHEA:34963"/>
        <dbReference type="ChEBI" id="CHEBI:29101"/>
    </reaction>
</comment>
<name>A0AAE0VDH1_9TELE</name>
<evidence type="ECO:0000256" key="7">
    <source>
        <dbReference type="ARBA" id="ARBA00023053"/>
    </source>
</evidence>
<accession>A0AAE0VDH1</accession>
<gene>
    <name evidence="18" type="ORF">QTP70_026116</name>
</gene>
<evidence type="ECO:0000256" key="10">
    <source>
        <dbReference type="ARBA" id="ARBA00023157"/>
    </source>
</evidence>
<keyword evidence="7" id="KW-0915">Sodium</keyword>
<keyword evidence="11" id="KW-0325">Glycoprotein</keyword>
<evidence type="ECO:0000256" key="17">
    <source>
        <dbReference type="RuleBase" id="RU000679"/>
    </source>
</evidence>
<evidence type="ECO:0000256" key="6">
    <source>
        <dbReference type="ARBA" id="ARBA00022989"/>
    </source>
</evidence>
<evidence type="ECO:0008006" key="20">
    <source>
        <dbReference type="Google" id="ProtNLM"/>
    </source>
</evidence>
<evidence type="ECO:0000256" key="5">
    <source>
        <dbReference type="ARBA" id="ARBA00022692"/>
    </source>
</evidence>
<keyword evidence="3 17" id="KW-0894">Sodium channel</keyword>
<keyword evidence="2 17" id="KW-0813">Transport</keyword>
<evidence type="ECO:0000256" key="3">
    <source>
        <dbReference type="ARBA" id="ARBA00022461"/>
    </source>
</evidence>
<dbReference type="PRINTS" id="PR01078">
    <property type="entry name" value="AMINACHANNEL"/>
</dbReference>
<keyword evidence="5 17" id="KW-0812">Transmembrane</keyword>
<keyword evidence="13 17" id="KW-0407">Ion channel</keyword>
<dbReference type="InterPro" id="IPR001873">
    <property type="entry name" value="ENaC"/>
</dbReference>
<reference evidence="18" key="1">
    <citation type="submission" date="2023-06" db="EMBL/GenBank/DDBJ databases">
        <title>Male Hemibagrus guttatus genome.</title>
        <authorList>
            <person name="Bian C."/>
        </authorList>
    </citation>
    <scope>NUCLEOTIDE SEQUENCE</scope>
    <source>
        <strain evidence="18">Male_cb2023</strain>
        <tissue evidence="18">Muscle</tissue>
    </source>
</reference>
<dbReference type="InterPro" id="IPR020903">
    <property type="entry name" value="ENaC_CS"/>
</dbReference>
<evidence type="ECO:0000256" key="4">
    <source>
        <dbReference type="ARBA" id="ARBA00022475"/>
    </source>
</evidence>
<dbReference type="FunFam" id="2.60.470.10:FF:000001">
    <property type="entry name" value="Acid-sensing (proton-gated) ion channel family member 4a"/>
    <property type="match status" value="1"/>
</dbReference>
<evidence type="ECO:0000256" key="14">
    <source>
        <dbReference type="ARBA" id="ARBA00036239"/>
    </source>
</evidence>
<keyword evidence="12 17" id="KW-0739">Sodium transport</keyword>
<evidence type="ECO:0000256" key="15">
    <source>
        <dbReference type="ARBA" id="ARBA00038140"/>
    </source>
</evidence>
<evidence type="ECO:0000313" key="18">
    <source>
        <dbReference type="EMBL" id="KAK3557224.1"/>
    </source>
</evidence>
<keyword evidence="4" id="KW-1003">Cell membrane</keyword>
<evidence type="ECO:0000256" key="1">
    <source>
        <dbReference type="ARBA" id="ARBA00004651"/>
    </source>
</evidence>
<evidence type="ECO:0000256" key="13">
    <source>
        <dbReference type="ARBA" id="ARBA00023303"/>
    </source>
</evidence>
<dbReference type="Pfam" id="PF00858">
    <property type="entry name" value="ASC"/>
    <property type="match status" value="1"/>
</dbReference>
<dbReference type="GO" id="GO:0015280">
    <property type="term" value="F:ligand-gated sodium channel activity"/>
    <property type="evidence" value="ECO:0007669"/>
    <property type="project" value="TreeGrafter"/>
</dbReference>
<evidence type="ECO:0000256" key="16">
    <source>
        <dbReference type="ARBA" id="ARBA00064603"/>
    </source>
</evidence>
<keyword evidence="9" id="KW-0472">Membrane</keyword>
<evidence type="ECO:0000256" key="9">
    <source>
        <dbReference type="ARBA" id="ARBA00023136"/>
    </source>
</evidence>
<protein>
    <recommendedName>
        <fullName evidence="20">Acid-sensing ion channel 4</fullName>
    </recommendedName>
</protein>
<evidence type="ECO:0000313" key="19">
    <source>
        <dbReference type="Proteomes" id="UP001274896"/>
    </source>
</evidence>
<dbReference type="EMBL" id="JAUCMX010000001">
    <property type="protein sequence ID" value="KAK3557224.1"/>
    <property type="molecule type" value="Genomic_DNA"/>
</dbReference>
<dbReference type="PANTHER" id="PTHR11690:SF13">
    <property type="entry name" value="ACID-SENSING ION CHANNEL 4"/>
    <property type="match status" value="1"/>
</dbReference>
<keyword evidence="8 17" id="KW-0406">Ion transport</keyword>
<sequence length="591" mass="66746">MPIDFVCKIKFAEGDEAKAAPPKGGGGSPMDKGAGMADLAAFASSSSLHGLAQVLGSSGSGRASMRRTVWALALLASLMLFLYQASRSTGTYLEHPHVAALSEESRRELTFPAITLCNVNRFRFSALTDADIYHLANLTGLPPKSRGGHRPGELQYPPPDMLDIFQRTGHQLDDMLKSCNFSGQNCSVQDFSVVYTRYGKCYTFNGNKTSPKRTRQGGMGNGLELMLDIQQDEYLPIWRETNETTLEAGIRVQIHSQDEPPYIHELGFGVSPGFQTFVSCQEQRLSYLPQPWGNCRASTEPVIPGYDTYSVSACRLHCESVQVQRVCNCRMIHMPEFASLVLGFSTRQTSFCRKRGYLYTGKSEMCRQSAWDNFLVLDVYFEALNYETIEQKKAYDIAGLLGGVLSCTQALEYACAFILTLRQSFSFVCVTFRGHWRPDGTFHWSQCSHNIRDTRLHLRAKCGLEKSEKYYVIKCRIKRLLRPQKYQNQQSQRNQIQRTKNLRDLNLRAQLTPSTIATVRLEEFKPKIRASPKQQVLLSIPGIQCYVTPKVVQGRRLVMGRELNPIAYIQLQCYQTITHKPLDSRTLLAKR</sequence>
<keyword evidence="6" id="KW-1133">Transmembrane helix</keyword>
<dbReference type="Proteomes" id="UP001274896">
    <property type="component" value="Unassembled WGS sequence"/>
</dbReference>
<evidence type="ECO:0000256" key="2">
    <source>
        <dbReference type="ARBA" id="ARBA00022448"/>
    </source>
</evidence>
<comment type="subunit">
    <text evidence="16">Homotrimer. Heterotrimer; with other ASIC proteins producing functional channels.</text>
</comment>
<dbReference type="AlphaFoldDB" id="A0AAE0VDH1"/>
<dbReference type="GO" id="GO:0005886">
    <property type="term" value="C:plasma membrane"/>
    <property type="evidence" value="ECO:0007669"/>
    <property type="project" value="UniProtKB-SubCell"/>
</dbReference>
<comment type="similarity">
    <text evidence="15">Belongs to the amiloride-sensitive sodium channel (TC 1.A.6) family. ASIC4 subfamily.</text>
</comment>
<dbReference type="PANTHER" id="PTHR11690">
    <property type="entry name" value="AMILORIDE-SENSITIVE SODIUM CHANNEL-RELATED"/>
    <property type="match status" value="1"/>
</dbReference>
<evidence type="ECO:0000256" key="11">
    <source>
        <dbReference type="ARBA" id="ARBA00023180"/>
    </source>
</evidence>
<dbReference type="PROSITE" id="PS01206">
    <property type="entry name" value="ASC"/>
    <property type="match status" value="1"/>
</dbReference>
<keyword evidence="10" id="KW-1015">Disulfide bond</keyword>